<organism evidence="1 2">
    <name type="scientific">Mycena albidolilacea</name>
    <dbReference type="NCBI Taxonomy" id="1033008"/>
    <lineage>
        <taxon>Eukaryota</taxon>
        <taxon>Fungi</taxon>
        <taxon>Dikarya</taxon>
        <taxon>Basidiomycota</taxon>
        <taxon>Agaricomycotina</taxon>
        <taxon>Agaricomycetes</taxon>
        <taxon>Agaricomycetidae</taxon>
        <taxon>Agaricales</taxon>
        <taxon>Marasmiineae</taxon>
        <taxon>Mycenaceae</taxon>
        <taxon>Mycena</taxon>
    </lineage>
</organism>
<evidence type="ECO:0000313" key="1">
    <source>
        <dbReference type="EMBL" id="KAJ7312222.1"/>
    </source>
</evidence>
<dbReference type="AlphaFoldDB" id="A0AAD6Z936"/>
<sequence>MFPVKHLLLVDQTFNVSIPGALLSETASQPAGVHHERAKYVAECECDVMVRLMIIGTLASNDILDACFSEEQFKILSELGITMYKAVSFYKHRSEGELCNTFAYMPHDLWVKAFWQCYEVLWALDTAWARQPNFLLVTTLLCSFGGGVQSMMQLVHANVKLWYHIDANQMKEATGESIHCYRDVLNRSEEFLFLICDNCKPHWRDFLECFPAHAAKEFPELEEIYKKESPQPGLWDRPERNGHWRRASDLFVPIPTSLLPTI</sequence>
<gene>
    <name evidence="1" type="ORF">DFH08DRAFT_822258</name>
</gene>
<evidence type="ECO:0000313" key="2">
    <source>
        <dbReference type="Proteomes" id="UP001218218"/>
    </source>
</evidence>
<protein>
    <submittedName>
        <fullName evidence="1">Uncharacterized protein</fullName>
    </submittedName>
</protein>
<reference evidence="1" key="1">
    <citation type="submission" date="2023-03" db="EMBL/GenBank/DDBJ databases">
        <title>Massive genome expansion in bonnet fungi (Mycena s.s.) driven by repeated elements and novel gene families across ecological guilds.</title>
        <authorList>
            <consortium name="Lawrence Berkeley National Laboratory"/>
            <person name="Harder C.B."/>
            <person name="Miyauchi S."/>
            <person name="Viragh M."/>
            <person name="Kuo A."/>
            <person name="Thoen E."/>
            <person name="Andreopoulos B."/>
            <person name="Lu D."/>
            <person name="Skrede I."/>
            <person name="Drula E."/>
            <person name="Henrissat B."/>
            <person name="Morin E."/>
            <person name="Kohler A."/>
            <person name="Barry K."/>
            <person name="LaButti K."/>
            <person name="Morin E."/>
            <person name="Salamov A."/>
            <person name="Lipzen A."/>
            <person name="Mereny Z."/>
            <person name="Hegedus B."/>
            <person name="Baldrian P."/>
            <person name="Stursova M."/>
            <person name="Weitz H."/>
            <person name="Taylor A."/>
            <person name="Grigoriev I.V."/>
            <person name="Nagy L.G."/>
            <person name="Martin F."/>
            <person name="Kauserud H."/>
        </authorList>
    </citation>
    <scope>NUCLEOTIDE SEQUENCE</scope>
    <source>
        <strain evidence="1">CBHHK002</strain>
    </source>
</reference>
<accession>A0AAD6Z936</accession>
<keyword evidence="2" id="KW-1185">Reference proteome</keyword>
<comment type="caution">
    <text evidence="1">The sequence shown here is derived from an EMBL/GenBank/DDBJ whole genome shotgun (WGS) entry which is preliminary data.</text>
</comment>
<proteinExistence type="predicted"/>
<name>A0AAD6Z936_9AGAR</name>
<dbReference type="Proteomes" id="UP001218218">
    <property type="component" value="Unassembled WGS sequence"/>
</dbReference>
<dbReference type="EMBL" id="JARIHO010000073">
    <property type="protein sequence ID" value="KAJ7312222.1"/>
    <property type="molecule type" value="Genomic_DNA"/>
</dbReference>